<feature type="region of interest" description="Disordered" evidence="2">
    <location>
        <begin position="26"/>
        <end position="162"/>
    </location>
</feature>
<reference evidence="4 5" key="1">
    <citation type="journal article" date="2010" name="Proc. Natl. Acad. Sci. U.S.A.">
        <title>Insights into evolution of multicellular fungi from the assembled chromosomes of the mushroom Coprinopsis cinerea (Coprinus cinereus).</title>
        <authorList>
            <person name="Stajich J.E."/>
            <person name="Wilke S.K."/>
            <person name="Ahren D."/>
            <person name="Au C.H."/>
            <person name="Birren B.W."/>
            <person name="Borodovsky M."/>
            <person name="Burns C."/>
            <person name="Canback B."/>
            <person name="Casselton L.A."/>
            <person name="Cheng C.K."/>
            <person name="Deng J."/>
            <person name="Dietrich F.S."/>
            <person name="Fargo D.C."/>
            <person name="Farman M.L."/>
            <person name="Gathman A.C."/>
            <person name="Goldberg J."/>
            <person name="Guigo R."/>
            <person name="Hoegger P.J."/>
            <person name="Hooker J.B."/>
            <person name="Huggins A."/>
            <person name="James T.Y."/>
            <person name="Kamada T."/>
            <person name="Kilaru S."/>
            <person name="Kodira C."/>
            <person name="Kues U."/>
            <person name="Kupfer D."/>
            <person name="Kwan H.S."/>
            <person name="Lomsadze A."/>
            <person name="Li W."/>
            <person name="Lilly W.W."/>
            <person name="Ma L.J."/>
            <person name="Mackey A.J."/>
            <person name="Manning G."/>
            <person name="Martin F."/>
            <person name="Muraguchi H."/>
            <person name="Natvig D.O."/>
            <person name="Palmerini H."/>
            <person name="Ramesh M.A."/>
            <person name="Rehmeyer C.J."/>
            <person name="Roe B.A."/>
            <person name="Shenoy N."/>
            <person name="Stanke M."/>
            <person name="Ter-Hovhannisyan V."/>
            <person name="Tunlid A."/>
            <person name="Velagapudi R."/>
            <person name="Vision T.J."/>
            <person name="Zeng Q."/>
            <person name="Zolan M.E."/>
            <person name="Pukkila P.J."/>
        </authorList>
    </citation>
    <scope>NUCLEOTIDE SEQUENCE [LARGE SCALE GENOMIC DNA]</scope>
    <source>
        <strain evidence="5">Okayama-7 / 130 / ATCC MYA-4618 / FGSC 9003</strain>
    </source>
</reference>
<dbReference type="eggNOG" id="KOG3056">
    <property type="taxonomic scope" value="Eukaryota"/>
</dbReference>
<dbReference type="Proteomes" id="UP000001861">
    <property type="component" value="Unassembled WGS sequence"/>
</dbReference>
<evidence type="ECO:0000256" key="1">
    <source>
        <dbReference type="ARBA" id="ARBA00009679"/>
    </source>
</evidence>
<comment type="similarity">
    <text evidence="1">Belongs to the MCM10 family.</text>
</comment>
<dbReference type="GO" id="GO:0043596">
    <property type="term" value="C:nuclear replication fork"/>
    <property type="evidence" value="ECO:0007669"/>
    <property type="project" value="TreeGrafter"/>
</dbReference>
<dbReference type="HOGENOM" id="CLU_015393_1_0_1"/>
<dbReference type="OMA" id="HEDFQDY"/>
<comment type="caution">
    <text evidence="4">The sequence shown here is derived from an EMBL/GenBank/DDBJ whole genome shotgun (WGS) entry which is preliminary data.</text>
</comment>
<dbReference type="GO" id="GO:0006270">
    <property type="term" value="P:DNA replication initiation"/>
    <property type="evidence" value="ECO:0007669"/>
    <property type="project" value="InterPro"/>
</dbReference>
<dbReference type="Gene3D" id="2.40.50.140">
    <property type="entry name" value="Nucleic acid-binding proteins"/>
    <property type="match status" value="1"/>
</dbReference>
<dbReference type="GO" id="GO:0003688">
    <property type="term" value="F:DNA replication origin binding"/>
    <property type="evidence" value="ECO:0007669"/>
    <property type="project" value="TreeGrafter"/>
</dbReference>
<dbReference type="STRING" id="240176.A8NIJ5"/>
<dbReference type="InParanoid" id="A8NIJ5"/>
<organism evidence="4 5">
    <name type="scientific">Coprinopsis cinerea (strain Okayama-7 / 130 / ATCC MYA-4618 / FGSC 9003)</name>
    <name type="common">Inky cap fungus</name>
    <name type="synonym">Hormographiella aspergillata</name>
    <dbReference type="NCBI Taxonomy" id="240176"/>
    <lineage>
        <taxon>Eukaryota</taxon>
        <taxon>Fungi</taxon>
        <taxon>Dikarya</taxon>
        <taxon>Basidiomycota</taxon>
        <taxon>Agaricomycotina</taxon>
        <taxon>Agaricomycetes</taxon>
        <taxon>Agaricomycetidae</taxon>
        <taxon>Agaricales</taxon>
        <taxon>Agaricineae</taxon>
        <taxon>Psathyrellaceae</taxon>
        <taxon>Coprinopsis</taxon>
    </lineage>
</organism>
<feature type="region of interest" description="Disordered" evidence="2">
    <location>
        <begin position="635"/>
        <end position="670"/>
    </location>
</feature>
<evidence type="ECO:0000259" key="3">
    <source>
        <dbReference type="Pfam" id="PF09329"/>
    </source>
</evidence>
<keyword evidence="5" id="KW-1185">Reference proteome</keyword>
<feature type="compositionally biased region" description="Basic and acidic residues" evidence="2">
    <location>
        <begin position="563"/>
        <end position="574"/>
    </location>
</feature>
<feature type="compositionally biased region" description="Low complexity" evidence="2">
    <location>
        <begin position="550"/>
        <end position="562"/>
    </location>
</feature>
<feature type="domain" description="Zinc finger Mcm10/DnaG-type" evidence="3">
    <location>
        <begin position="410"/>
        <end position="455"/>
    </location>
</feature>
<dbReference type="OrthoDB" id="202825at2759"/>
<sequence>MDSSSRRIQQEQRRKEELQRQIEKLQAELSSLPEGEIVAAPKSSPKRKKPEPTVLAPATPSPRKKRKVEQVPKGGPIAKPLFQPASKLNTSSTRRPEASKSKNVNPPILQRPKPSNLLQKLAQVKSEPEAEESEPVNRTTSFDDRPEPPPEAGPSSVGAKRDERLMLVDDFEMGPYEFTPPLDDPHFEKLEPHSNIALISRNLSHADFSEHLEGRYYISPSRLYSSIRLLPDKQGYDIPVPGDWVTIAVVAERSPVRYTKAPVTLGPDEDAIDPKSKWKAAKKEAAAEGPKKPHGKQFVNMKLIDFGARTKSSATGGKAVVRGDAFLSLLLFQADSVETIEHVDGTKEKMYRGGSKGAFEMLDKLRPGDVIALLNPKILKPYQKSADKPHPVDNILAVTPESASSVAILGKARDLGQCGVRKKDGKTCGGWCDKRVSEVCEYHVQTAIQHRRAARPEFTAGTGGMTSKPIAKRKTEFDPARQWGLLPENKPDGATYIVSGHIVGGGDSRSMFVGENMGREGQAKAKRKMANAEADKLLKQLAERDREGMEAVMAARAAASGSRGKDKGKGKDKDGEEGEEKGEKQRKQYSVSIVRSLGFDPTVKAGHRRIETGGESKFEELQALSAKRKIALGRAPKKEVAKPSAPPVEERTVDLDESDGEEGMIDLDDI</sequence>
<dbReference type="InterPro" id="IPR012340">
    <property type="entry name" value="NA-bd_OB-fold"/>
</dbReference>
<dbReference type="InterPro" id="IPR015408">
    <property type="entry name" value="Znf_Mcm10/DnaG"/>
</dbReference>
<evidence type="ECO:0000256" key="2">
    <source>
        <dbReference type="SAM" id="MobiDB-lite"/>
    </source>
</evidence>
<evidence type="ECO:0000313" key="4">
    <source>
        <dbReference type="EMBL" id="EAU87805.2"/>
    </source>
</evidence>
<dbReference type="GeneID" id="6010514"/>
<feature type="compositionally biased region" description="Acidic residues" evidence="2">
    <location>
        <begin position="655"/>
        <end position="670"/>
    </location>
</feature>
<dbReference type="PANTHER" id="PTHR13454">
    <property type="entry name" value="PROTEIN MCM10 HOMOLOG"/>
    <property type="match status" value="1"/>
</dbReference>
<dbReference type="EMBL" id="AACS02000010">
    <property type="protein sequence ID" value="EAU87805.2"/>
    <property type="molecule type" value="Genomic_DNA"/>
</dbReference>
<protein>
    <recommendedName>
        <fullName evidence="3">Zinc finger Mcm10/DnaG-type domain-containing protein</fullName>
    </recommendedName>
</protein>
<accession>A8NIJ5</accession>
<proteinExistence type="inferred from homology"/>
<name>A8NIJ5_COPC7</name>
<dbReference type="AlphaFoldDB" id="A8NIJ5"/>
<evidence type="ECO:0000313" key="5">
    <source>
        <dbReference type="Proteomes" id="UP000001861"/>
    </source>
</evidence>
<dbReference type="InterPro" id="IPR040184">
    <property type="entry name" value="Mcm10"/>
</dbReference>
<dbReference type="RefSeq" id="XP_001834010.2">
    <property type="nucleotide sequence ID" value="XM_001833958.2"/>
</dbReference>
<dbReference type="GO" id="GO:0003697">
    <property type="term" value="F:single-stranded DNA binding"/>
    <property type="evidence" value="ECO:0007669"/>
    <property type="project" value="InterPro"/>
</dbReference>
<gene>
    <name evidence="4" type="ORF">CC1G_09424</name>
</gene>
<dbReference type="PANTHER" id="PTHR13454:SF11">
    <property type="entry name" value="PROTEIN MCM10 HOMOLOG"/>
    <property type="match status" value="1"/>
</dbReference>
<dbReference type="Pfam" id="PF09329">
    <property type="entry name" value="zf-primase"/>
    <property type="match status" value="1"/>
</dbReference>
<feature type="region of interest" description="Disordered" evidence="2">
    <location>
        <begin position="548"/>
        <end position="592"/>
    </location>
</feature>
<dbReference type="VEuPathDB" id="FungiDB:CC1G_09424"/>
<dbReference type="KEGG" id="cci:CC1G_09424"/>